<sequence length="463" mass="53584">MPTSARSLISWCYFSTDAFTSTLIYSPGVARIPLEWPPLSLFSRFGKPKIGKRFEIPRNVDFDETEKEIFELHDDGLGFSGAVGDKKHLDAPALEVKELSELTEQWRELSWRGYVRSCQRSGGCQPRLGLYSSLFRALVSKPVVIAKYYLKHVEFIYHNLVTCGLEDVNQEEAERTWLKLIRLDKDHPSQVFVCRMKVFSKAGESIKSLETFTKMQEVLNSYNGALYHKIIEVLYEAEKVELTELLLQELVQGEIIYDLMCQNKYDIESSLMEKPESVQILSRKAVRKPSFLKLGKEQREILLGLLFQWRHLHDQHNEWLHPSCKPGDDSNTDDIPCRFYTVAVISASCMPVHVWGHRTSSRDIMVKIVRSVRGVRLVIKTSKSKSLDRRVKIKGKVFWIGFFECVSTWFWKLVEPYILDDLKDFLKVGDHTLENNMSEFQNMNFDSGFDFDEEASEDGDMDS</sequence>
<gene>
    <name evidence="1" type="ORF">POTOM_017609</name>
</gene>
<dbReference type="GO" id="GO:0048564">
    <property type="term" value="P:photosystem I assembly"/>
    <property type="evidence" value="ECO:0007669"/>
    <property type="project" value="TreeGrafter"/>
</dbReference>
<proteinExistence type="predicted"/>
<evidence type="ECO:0008006" key="3">
    <source>
        <dbReference type="Google" id="ProtNLM"/>
    </source>
</evidence>
<dbReference type="EMBL" id="JAAWWB010000008">
    <property type="protein sequence ID" value="KAG6777778.1"/>
    <property type="molecule type" value="Genomic_DNA"/>
</dbReference>
<dbReference type="InterPro" id="IPR052500">
    <property type="entry name" value="Chloro/Mito_RNA_Process"/>
</dbReference>
<comment type="caution">
    <text evidence="1">The sequence shown here is derived from an EMBL/GenBank/DDBJ whole genome shotgun (WGS) entry which is preliminary data.</text>
</comment>
<dbReference type="GO" id="GO:0045292">
    <property type="term" value="P:mRNA cis splicing, via spliceosome"/>
    <property type="evidence" value="ECO:0007669"/>
    <property type="project" value="TreeGrafter"/>
</dbReference>
<protein>
    <recommendedName>
        <fullName evidence="3">Pentatricopeptide repeat-containing protein</fullName>
    </recommendedName>
</protein>
<reference evidence="1" key="1">
    <citation type="journal article" date="2020" name="bioRxiv">
        <title>Hybrid origin of Populus tomentosa Carr. identified through genome sequencing and phylogenomic analysis.</title>
        <authorList>
            <person name="An X."/>
            <person name="Gao K."/>
            <person name="Chen Z."/>
            <person name="Li J."/>
            <person name="Yang X."/>
            <person name="Yang X."/>
            <person name="Zhou J."/>
            <person name="Guo T."/>
            <person name="Zhao T."/>
            <person name="Huang S."/>
            <person name="Miao D."/>
            <person name="Khan W.U."/>
            <person name="Rao P."/>
            <person name="Ye M."/>
            <person name="Lei B."/>
            <person name="Liao W."/>
            <person name="Wang J."/>
            <person name="Ji L."/>
            <person name="Li Y."/>
            <person name="Guo B."/>
            <person name="Mustafa N.S."/>
            <person name="Li S."/>
            <person name="Yun Q."/>
            <person name="Keller S.R."/>
            <person name="Mao J."/>
            <person name="Zhang R."/>
            <person name="Strauss S.H."/>
        </authorList>
    </citation>
    <scope>NUCLEOTIDE SEQUENCE</scope>
    <source>
        <strain evidence="1">GM15</strain>
        <tissue evidence="1">Leaf</tissue>
    </source>
</reference>
<dbReference type="PANTHER" id="PTHR47539:SF1">
    <property type="entry name" value="PENTATRICOPEPTIDE REPEAT-CONTAINING PROTEIN OTP51, CHLOROPLASTIC"/>
    <property type="match status" value="1"/>
</dbReference>
<accession>A0A8X7ZV91</accession>
<organism evidence="1 2">
    <name type="scientific">Populus tomentosa</name>
    <name type="common">Chinese white poplar</name>
    <dbReference type="NCBI Taxonomy" id="118781"/>
    <lineage>
        <taxon>Eukaryota</taxon>
        <taxon>Viridiplantae</taxon>
        <taxon>Streptophyta</taxon>
        <taxon>Embryophyta</taxon>
        <taxon>Tracheophyta</taxon>
        <taxon>Spermatophyta</taxon>
        <taxon>Magnoliopsida</taxon>
        <taxon>eudicotyledons</taxon>
        <taxon>Gunneridae</taxon>
        <taxon>Pentapetalae</taxon>
        <taxon>rosids</taxon>
        <taxon>fabids</taxon>
        <taxon>Malpighiales</taxon>
        <taxon>Salicaceae</taxon>
        <taxon>Saliceae</taxon>
        <taxon>Populus</taxon>
    </lineage>
</organism>
<dbReference type="PANTHER" id="PTHR47539">
    <property type="entry name" value="PENTATRICOPEPTIDE REPEAT-CONTAINING PROTEIN OTP51, CHLOROPLASTIC"/>
    <property type="match status" value="1"/>
</dbReference>
<evidence type="ECO:0000313" key="2">
    <source>
        <dbReference type="Proteomes" id="UP000886885"/>
    </source>
</evidence>
<keyword evidence="2" id="KW-1185">Reference proteome</keyword>
<dbReference type="GO" id="GO:0000373">
    <property type="term" value="P:Group II intron splicing"/>
    <property type="evidence" value="ECO:0007669"/>
    <property type="project" value="TreeGrafter"/>
</dbReference>
<dbReference type="Proteomes" id="UP000886885">
    <property type="component" value="Chromosome 4D"/>
</dbReference>
<evidence type="ECO:0000313" key="1">
    <source>
        <dbReference type="EMBL" id="KAG6777778.1"/>
    </source>
</evidence>
<dbReference type="AlphaFoldDB" id="A0A8X7ZV91"/>
<name>A0A8X7ZV91_POPTO</name>
<dbReference type="OrthoDB" id="2020589at2759"/>